<dbReference type="Proteomes" id="UP000236723">
    <property type="component" value="Unassembled WGS sequence"/>
</dbReference>
<organism evidence="1 2">
    <name type="scientific">Thermomonospora echinospora</name>
    <dbReference type="NCBI Taxonomy" id="1992"/>
    <lineage>
        <taxon>Bacteria</taxon>
        <taxon>Bacillati</taxon>
        <taxon>Actinomycetota</taxon>
        <taxon>Actinomycetes</taxon>
        <taxon>Streptosporangiales</taxon>
        <taxon>Thermomonosporaceae</taxon>
        <taxon>Thermomonospora</taxon>
    </lineage>
</organism>
<reference evidence="2" key="1">
    <citation type="submission" date="2016-10" db="EMBL/GenBank/DDBJ databases">
        <authorList>
            <person name="Varghese N."/>
            <person name="Submissions S."/>
        </authorList>
    </citation>
    <scope>NUCLEOTIDE SEQUENCE [LARGE SCALE GENOMIC DNA]</scope>
    <source>
        <strain evidence="2">DSM 43163</strain>
    </source>
</reference>
<protein>
    <submittedName>
        <fullName evidence="1">Uncharacterized protein</fullName>
    </submittedName>
</protein>
<keyword evidence="2" id="KW-1185">Reference proteome</keyword>
<accession>A0A1H6DTX2</accession>
<dbReference type="EMBL" id="FNVO01000022">
    <property type="protein sequence ID" value="SEG88728.1"/>
    <property type="molecule type" value="Genomic_DNA"/>
</dbReference>
<proteinExistence type="predicted"/>
<dbReference type="AlphaFoldDB" id="A0A1H6DTX2"/>
<evidence type="ECO:0000313" key="1">
    <source>
        <dbReference type="EMBL" id="SEG88728.1"/>
    </source>
</evidence>
<evidence type="ECO:0000313" key="2">
    <source>
        <dbReference type="Proteomes" id="UP000236723"/>
    </source>
</evidence>
<name>A0A1H6DTX2_9ACTN</name>
<gene>
    <name evidence="1" type="ORF">SAMN04489712_12267</name>
</gene>
<sequence>MGEVCKGFDQLLRRVAVKPIRADVHDHIALSGRCEPADSAPGFQWVS</sequence>